<feature type="site" description="Important for substrate specificity" evidence="3">
    <location>
        <position position="14"/>
    </location>
</feature>
<feature type="site" description="Important for substrate specificity" evidence="3">
    <location>
        <position position="72"/>
    </location>
</feature>
<comment type="cofactor">
    <cofactor evidence="1 3">
        <name>a divalent metal cation</name>
        <dbReference type="ChEBI" id="CHEBI:60240"/>
    </cofactor>
</comment>
<protein>
    <recommendedName>
        <fullName evidence="3">dTTP/UTP pyrophosphatase</fullName>
        <shortName evidence="3">dTTPase/UTPase</shortName>
        <ecNumber evidence="3">3.6.1.9</ecNumber>
    </recommendedName>
    <alternativeName>
        <fullName evidence="3">Nucleoside triphosphate pyrophosphatase</fullName>
    </alternativeName>
    <alternativeName>
        <fullName evidence="3">Nucleotide pyrophosphatase</fullName>
        <shortName evidence="3">Nucleotide PPase</shortName>
    </alternativeName>
</protein>
<sequence length="202" mass="21592">MQEHLLILASGSPRRKELLGSLGLTFDILVSDADESFTPGQPPVEIVQELAYRKASAVANTLSVGIVLGADTIVVCDEEILGKPTDVEDAKRMLKRLSGRSHTVYTGIALVEAGGTGRTLRDVRGTEVVMKPLTDAQIDAYVATGEPMDKAGAYGIQGKASQFITGIDGDYFTVVGLPVSLVADRLTEWGFDVLPKSDREGR</sequence>
<dbReference type="Gene3D" id="3.90.950.10">
    <property type="match status" value="1"/>
</dbReference>
<dbReference type="SUPFAM" id="SSF52972">
    <property type="entry name" value="ITPase-like"/>
    <property type="match status" value="1"/>
</dbReference>
<accession>A0ABS1J9X8</accession>
<dbReference type="InterPro" id="IPR029001">
    <property type="entry name" value="ITPase-like_fam"/>
</dbReference>
<keyword evidence="3" id="KW-0963">Cytoplasm</keyword>
<gene>
    <name evidence="4" type="primary">maf</name>
    <name evidence="4" type="ORF">JJB07_10390</name>
</gene>
<feature type="site" description="Important for substrate specificity" evidence="3">
    <location>
        <position position="157"/>
    </location>
</feature>
<comment type="function">
    <text evidence="3">Nucleoside triphosphate pyrophosphatase that hydrolyzes dTTP and UTP. May have a dual role in cell division arrest and in preventing the incorporation of modified nucleotides into cellular nucleic acids.</text>
</comment>
<comment type="subcellular location">
    <subcellularLocation>
        <location evidence="3">Cytoplasm</location>
    </subcellularLocation>
</comment>
<organism evidence="4 5">
    <name type="scientific">Tumebacillus amylolyticus</name>
    <dbReference type="NCBI Taxonomy" id="2801339"/>
    <lineage>
        <taxon>Bacteria</taxon>
        <taxon>Bacillati</taxon>
        <taxon>Bacillota</taxon>
        <taxon>Bacilli</taxon>
        <taxon>Bacillales</taxon>
        <taxon>Alicyclobacillaceae</taxon>
        <taxon>Tumebacillus</taxon>
    </lineage>
</organism>
<dbReference type="CDD" id="cd00555">
    <property type="entry name" value="Maf"/>
    <property type="match status" value="1"/>
</dbReference>
<dbReference type="PANTHER" id="PTHR43213">
    <property type="entry name" value="BIFUNCTIONAL DTTP/UTP PYROPHOSPHATASE/METHYLTRANSFERASE PROTEIN-RELATED"/>
    <property type="match status" value="1"/>
</dbReference>
<comment type="caution">
    <text evidence="4">The sequence shown here is derived from an EMBL/GenBank/DDBJ whole genome shotgun (WGS) entry which is preliminary data.</text>
</comment>
<reference evidence="4 5" key="1">
    <citation type="submission" date="2021-01" db="EMBL/GenBank/DDBJ databases">
        <title>Tumebacillus sp. strain ITR2 16S ribosomal RNA gene Genome sequencing and assembly.</title>
        <authorList>
            <person name="Kang M."/>
        </authorList>
    </citation>
    <scope>NUCLEOTIDE SEQUENCE [LARGE SCALE GENOMIC DNA]</scope>
    <source>
        <strain evidence="4 5">ITR2</strain>
    </source>
</reference>
<dbReference type="EMBL" id="JAEQNB010000003">
    <property type="protein sequence ID" value="MBL0387059.1"/>
    <property type="molecule type" value="Genomic_DNA"/>
</dbReference>
<name>A0ABS1J9X8_9BACL</name>
<comment type="catalytic activity">
    <reaction evidence="3">
        <text>UTP + H2O = UMP + diphosphate + H(+)</text>
        <dbReference type="Rhea" id="RHEA:29395"/>
        <dbReference type="ChEBI" id="CHEBI:15377"/>
        <dbReference type="ChEBI" id="CHEBI:15378"/>
        <dbReference type="ChEBI" id="CHEBI:33019"/>
        <dbReference type="ChEBI" id="CHEBI:46398"/>
        <dbReference type="ChEBI" id="CHEBI:57865"/>
        <dbReference type="EC" id="3.6.1.9"/>
    </reaction>
</comment>
<dbReference type="InterPro" id="IPR003697">
    <property type="entry name" value="Maf-like"/>
</dbReference>
<dbReference type="RefSeq" id="WP_201634691.1">
    <property type="nucleotide sequence ID" value="NZ_JAEQNB010000003.1"/>
</dbReference>
<dbReference type="PANTHER" id="PTHR43213:SF5">
    <property type="entry name" value="BIFUNCTIONAL DTTP_UTP PYROPHOSPHATASE_METHYLTRANSFERASE PROTEIN-RELATED"/>
    <property type="match status" value="1"/>
</dbReference>
<keyword evidence="3" id="KW-0546">Nucleotide metabolism</keyword>
<comment type="catalytic activity">
    <reaction evidence="3">
        <text>dTTP + H2O = dTMP + diphosphate + H(+)</text>
        <dbReference type="Rhea" id="RHEA:28534"/>
        <dbReference type="ChEBI" id="CHEBI:15377"/>
        <dbReference type="ChEBI" id="CHEBI:15378"/>
        <dbReference type="ChEBI" id="CHEBI:33019"/>
        <dbReference type="ChEBI" id="CHEBI:37568"/>
        <dbReference type="ChEBI" id="CHEBI:63528"/>
        <dbReference type="EC" id="3.6.1.9"/>
    </reaction>
</comment>
<comment type="caution">
    <text evidence="3">Lacks conserved residue(s) required for the propagation of feature annotation.</text>
</comment>
<evidence type="ECO:0000313" key="5">
    <source>
        <dbReference type="Proteomes" id="UP000602284"/>
    </source>
</evidence>
<proteinExistence type="inferred from homology"/>
<dbReference type="EC" id="3.6.1.9" evidence="3"/>
<evidence type="ECO:0000256" key="1">
    <source>
        <dbReference type="ARBA" id="ARBA00001968"/>
    </source>
</evidence>
<keyword evidence="5" id="KW-1185">Reference proteome</keyword>
<dbReference type="NCBIfam" id="TIGR00172">
    <property type="entry name" value="maf"/>
    <property type="match status" value="1"/>
</dbReference>
<keyword evidence="2 3" id="KW-0378">Hydrolase</keyword>
<dbReference type="HAMAP" id="MF_00528">
    <property type="entry name" value="Maf"/>
    <property type="match status" value="1"/>
</dbReference>
<evidence type="ECO:0000256" key="2">
    <source>
        <dbReference type="ARBA" id="ARBA00022801"/>
    </source>
</evidence>
<comment type="similarity">
    <text evidence="3">Belongs to the Maf family. YhdE subfamily.</text>
</comment>
<evidence type="ECO:0000313" key="4">
    <source>
        <dbReference type="EMBL" id="MBL0387059.1"/>
    </source>
</evidence>
<dbReference type="Proteomes" id="UP000602284">
    <property type="component" value="Unassembled WGS sequence"/>
</dbReference>
<feature type="active site" description="Proton acceptor" evidence="3">
    <location>
        <position position="71"/>
    </location>
</feature>
<evidence type="ECO:0000256" key="3">
    <source>
        <dbReference type="HAMAP-Rule" id="MF_00528"/>
    </source>
</evidence>
<dbReference type="Pfam" id="PF02545">
    <property type="entry name" value="Maf"/>
    <property type="match status" value="1"/>
</dbReference>
<dbReference type="PIRSF" id="PIRSF006305">
    <property type="entry name" value="Maf"/>
    <property type="match status" value="1"/>
</dbReference>